<proteinExistence type="predicted"/>
<evidence type="ECO:0000313" key="2">
    <source>
        <dbReference type="EMBL" id="MBB5913888.1"/>
    </source>
</evidence>
<evidence type="ECO:0000259" key="1">
    <source>
        <dbReference type="Pfam" id="PF19054"/>
    </source>
</evidence>
<dbReference type="EMBL" id="JACHIT010000001">
    <property type="protein sequence ID" value="MBB5913888.1"/>
    <property type="molecule type" value="Genomic_DNA"/>
</dbReference>
<feature type="domain" description="DUF5753" evidence="1">
    <location>
        <begin position="65"/>
        <end position="251"/>
    </location>
</feature>
<accession>A0A7W9PDW0</accession>
<dbReference type="Proteomes" id="UP000540412">
    <property type="component" value="Unassembled WGS sequence"/>
</dbReference>
<comment type="caution">
    <text evidence="2">The sequence shown here is derived from an EMBL/GenBank/DDBJ whole genome shotgun (WGS) entry which is preliminary data.</text>
</comment>
<evidence type="ECO:0000313" key="3">
    <source>
        <dbReference type="Proteomes" id="UP000540412"/>
    </source>
</evidence>
<dbReference type="InterPro" id="IPR043917">
    <property type="entry name" value="DUF5753"/>
</dbReference>
<protein>
    <recommendedName>
        <fullName evidence="1">DUF5753 domain-containing protein</fullName>
    </recommendedName>
</protein>
<sequence length="256" mass="29041">MEISRSTLGRLELGQNEKVKVHEVDYICRYYGLSDERIEFLKSLAREANTKSWFHADRNLMRAGFDTYVGLEASAGKLHLFQPLIVPGLLQTADYAKALAVTELPPEPADAIERRIGLRMQRSAILTRRHKPVHAEFLIHEAVLRIAVGPERTMSAQLRHIADMGTRDNVTVRIVPNSAGYPIGEPVAPYILIDFPPDARAGAEPSVVYTETTVGTMFFEESEDVRRYREVHEAYRDASLEERQSRDLLRQVAARR</sequence>
<keyword evidence="3" id="KW-1185">Reference proteome</keyword>
<dbReference type="AlphaFoldDB" id="A0A7W9PDW0"/>
<name>A0A7W9PDW0_9NOCA</name>
<dbReference type="Pfam" id="PF19054">
    <property type="entry name" value="DUF5753"/>
    <property type="match status" value="1"/>
</dbReference>
<organism evidence="2 3">
    <name type="scientific">Nocardia transvalensis</name>
    <dbReference type="NCBI Taxonomy" id="37333"/>
    <lineage>
        <taxon>Bacteria</taxon>
        <taxon>Bacillati</taxon>
        <taxon>Actinomycetota</taxon>
        <taxon>Actinomycetes</taxon>
        <taxon>Mycobacteriales</taxon>
        <taxon>Nocardiaceae</taxon>
        <taxon>Nocardia</taxon>
    </lineage>
</organism>
<gene>
    <name evidence="2" type="ORF">BJY24_002755</name>
</gene>
<reference evidence="2 3" key="1">
    <citation type="submission" date="2020-08" db="EMBL/GenBank/DDBJ databases">
        <title>Sequencing the genomes of 1000 actinobacteria strains.</title>
        <authorList>
            <person name="Klenk H.-P."/>
        </authorList>
    </citation>
    <scope>NUCLEOTIDE SEQUENCE [LARGE SCALE GENOMIC DNA]</scope>
    <source>
        <strain evidence="2 3">DSM 43582</strain>
    </source>
</reference>